<reference evidence="2 3" key="1">
    <citation type="submission" date="2017-09" db="EMBL/GenBank/DDBJ databases">
        <title>Depth-based differentiation of microbial function through sediment-hosted aquifers and enrichment of novel symbionts in the deep terrestrial subsurface.</title>
        <authorList>
            <person name="Probst A.J."/>
            <person name="Ladd B."/>
            <person name="Jarett J.K."/>
            <person name="Geller-Mcgrath D.E."/>
            <person name="Sieber C.M."/>
            <person name="Emerson J.B."/>
            <person name="Anantharaman K."/>
            <person name="Thomas B.C."/>
            <person name="Malmstrom R."/>
            <person name="Stieglmeier M."/>
            <person name="Klingl A."/>
            <person name="Woyke T."/>
            <person name="Ryan C.M."/>
            <person name="Banfield J.F."/>
        </authorList>
    </citation>
    <scope>NUCLEOTIDE SEQUENCE [LARGE SCALE GENOMIC DNA]</scope>
    <source>
        <strain evidence="2">CG23_combo_of_CG06-09_8_20_14_all_48_7</strain>
    </source>
</reference>
<proteinExistence type="predicted"/>
<dbReference type="GO" id="GO:0004853">
    <property type="term" value="F:uroporphyrinogen decarboxylase activity"/>
    <property type="evidence" value="ECO:0007669"/>
    <property type="project" value="InterPro"/>
</dbReference>
<dbReference type="Proteomes" id="UP000230392">
    <property type="component" value="Unassembled WGS sequence"/>
</dbReference>
<protein>
    <recommendedName>
        <fullName evidence="1">Uroporphyrinogen decarboxylase (URO-D) domain-containing protein</fullName>
    </recommendedName>
</protein>
<dbReference type="InterPro" id="IPR000257">
    <property type="entry name" value="Uroporphyrinogen_deCOase"/>
</dbReference>
<dbReference type="Pfam" id="PF01208">
    <property type="entry name" value="URO-D"/>
    <property type="match status" value="1"/>
</dbReference>
<dbReference type="Gene3D" id="3.20.20.210">
    <property type="match status" value="1"/>
</dbReference>
<evidence type="ECO:0000313" key="2">
    <source>
        <dbReference type="EMBL" id="PIP15712.1"/>
    </source>
</evidence>
<dbReference type="InterPro" id="IPR038071">
    <property type="entry name" value="UROD/MetE-like_sf"/>
</dbReference>
<comment type="caution">
    <text evidence="2">The sequence shown here is derived from an EMBL/GenBank/DDBJ whole genome shotgun (WGS) entry which is preliminary data.</text>
</comment>
<evidence type="ECO:0000313" key="3">
    <source>
        <dbReference type="Proteomes" id="UP000230392"/>
    </source>
</evidence>
<organism evidence="2 3">
    <name type="scientific">bacterium (Candidatus Ratteibacteria) CG23_combo_of_CG06-09_8_20_14_all_48_7</name>
    <dbReference type="NCBI Taxonomy" id="2014292"/>
    <lineage>
        <taxon>Bacteria</taxon>
        <taxon>Candidatus Ratteibacteria</taxon>
    </lineage>
</organism>
<dbReference type="PANTHER" id="PTHR47099:SF1">
    <property type="entry name" value="METHYLCOBAMIDE:COM METHYLTRANSFERASE MTBA"/>
    <property type="match status" value="1"/>
</dbReference>
<accession>A0A2G9Y8Y1</accession>
<evidence type="ECO:0000259" key="1">
    <source>
        <dbReference type="Pfam" id="PF01208"/>
    </source>
</evidence>
<dbReference type="GO" id="GO:0006779">
    <property type="term" value="P:porphyrin-containing compound biosynthetic process"/>
    <property type="evidence" value="ECO:0007669"/>
    <property type="project" value="InterPro"/>
</dbReference>
<dbReference type="EMBL" id="PCRF01000252">
    <property type="protein sequence ID" value="PIP15712.1"/>
    <property type="molecule type" value="Genomic_DNA"/>
</dbReference>
<dbReference type="InterPro" id="IPR052024">
    <property type="entry name" value="Methanogen_methyltrans"/>
</dbReference>
<name>A0A2G9Y8Y1_9BACT</name>
<feature type="domain" description="Uroporphyrinogen decarboxylase (URO-D)" evidence="1">
    <location>
        <begin position="216"/>
        <end position="382"/>
    </location>
</feature>
<dbReference type="SUPFAM" id="SSF51726">
    <property type="entry name" value="UROD/MetE-like"/>
    <property type="match status" value="1"/>
</dbReference>
<sequence>MTMLTEMSSRERMLTAIHRQEVDHIPLGQLFHSTIMETPSDMQWSNQFERAEIMKGLGLDPVIDIWLPVPEPPPDITVRKWKEKDSDSPFTLLCAEYETPAGKLIQKVRQTEDWYHYTHYKFLPDWDGNAYRPKDRFDKIDMMDDWFTRRYKVPLVKGPEDLDAFEYLLKPPAGERRDRWLRNAFKVKKIAKDMDLLTQARRVSIGDWFMWVCLIEDFCCAMVENQDYISRFYDIIQNYNKQSIEMVLESRPDVIQYRGWYETPDYWGRERYKNILVPRIQEIAKQVHDGGALFCNLLTEGYTLYKDILCEMDVDVFLGLDPLAARKSENLIAVKSSLKNKICIWGGVNACVTVGRGSDKEIEEAVKTAIETLGPRGFILNASIYFYDDDVTWNRFMVFIDAWRKYAGID</sequence>
<dbReference type="PANTHER" id="PTHR47099">
    <property type="entry name" value="METHYLCOBAMIDE:COM METHYLTRANSFERASE MTBA"/>
    <property type="match status" value="1"/>
</dbReference>
<gene>
    <name evidence="2" type="ORF">COX46_05190</name>
</gene>
<dbReference type="AlphaFoldDB" id="A0A2G9Y8Y1"/>